<dbReference type="Proteomes" id="UP001277761">
    <property type="component" value="Unassembled WGS sequence"/>
</dbReference>
<feature type="transmembrane region" description="Helical" evidence="2">
    <location>
        <begin position="63"/>
        <end position="85"/>
    </location>
</feature>
<name>A0ABU4VHS5_9ACTN</name>
<reference evidence="4 5" key="1">
    <citation type="submission" date="2023-11" db="EMBL/GenBank/DDBJ databases">
        <authorList>
            <person name="Xu M."/>
            <person name="Jiang T."/>
        </authorList>
    </citation>
    <scope>NUCLEOTIDE SEQUENCE [LARGE SCALE GENOMIC DNA]</scope>
    <source>
        <strain evidence="4 5">SD</strain>
    </source>
</reference>
<feature type="compositionally biased region" description="Low complexity" evidence="1">
    <location>
        <begin position="387"/>
        <end position="396"/>
    </location>
</feature>
<feature type="domain" description="Acyltransferase 3" evidence="3">
    <location>
        <begin position="22"/>
        <end position="358"/>
    </location>
</feature>
<dbReference type="PANTHER" id="PTHR23028:SF53">
    <property type="entry name" value="ACYL_TRANSF_3 DOMAIN-CONTAINING PROTEIN"/>
    <property type="match status" value="1"/>
</dbReference>
<gene>
    <name evidence="4" type="ORF">SK069_07225</name>
</gene>
<feature type="region of interest" description="Disordered" evidence="1">
    <location>
        <begin position="377"/>
        <end position="396"/>
    </location>
</feature>
<dbReference type="PANTHER" id="PTHR23028">
    <property type="entry name" value="ACETYLTRANSFERASE"/>
    <property type="match status" value="1"/>
</dbReference>
<evidence type="ECO:0000259" key="3">
    <source>
        <dbReference type="Pfam" id="PF01757"/>
    </source>
</evidence>
<feature type="transmembrane region" description="Helical" evidence="2">
    <location>
        <begin position="315"/>
        <end position="337"/>
    </location>
</feature>
<feature type="transmembrane region" description="Helical" evidence="2">
    <location>
        <begin position="252"/>
        <end position="272"/>
    </location>
</feature>
<protein>
    <submittedName>
        <fullName evidence="4">Acyltransferase</fullName>
        <ecNumber evidence="4">2.3.-.-</ecNumber>
    </submittedName>
</protein>
<keyword evidence="2" id="KW-1133">Transmembrane helix</keyword>
<feature type="transmembrane region" description="Helical" evidence="2">
    <location>
        <begin position="191"/>
        <end position="211"/>
    </location>
</feature>
<evidence type="ECO:0000256" key="2">
    <source>
        <dbReference type="SAM" id="Phobius"/>
    </source>
</evidence>
<dbReference type="InterPro" id="IPR002656">
    <property type="entry name" value="Acyl_transf_3_dom"/>
</dbReference>
<dbReference type="EMBL" id="JAXAVX010000002">
    <property type="protein sequence ID" value="MDX8151376.1"/>
    <property type="molecule type" value="Genomic_DNA"/>
</dbReference>
<feature type="transmembrane region" description="Helical" evidence="2">
    <location>
        <begin position="223"/>
        <end position="240"/>
    </location>
</feature>
<evidence type="ECO:0000313" key="4">
    <source>
        <dbReference type="EMBL" id="MDX8151376.1"/>
    </source>
</evidence>
<keyword evidence="4" id="KW-0808">Transferase</keyword>
<dbReference type="EC" id="2.3.-.-" evidence="4"/>
<proteinExistence type="predicted"/>
<dbReference type="GO" id="GO:0016746">
    <property type="term" value="F:acyltransferase activity"/>
    <property type="evidence" value="ECO:0007669"/>
    <property type="project" value="UniProtKB-KW"/>
</dbReference>
<sequence length="396" mass="41685">MPAARTSSSPRATPSSDVRWGALDGLRGVAAIGVVLVHVWMFVRGDTPAPRGTLDDVISQLRLGMPMFFVLSGFLIFRPFAAALIDGRPLPQLGRYALRRGARVLPAYWLAIAATALLLLHLDHPMAVATSELPRYFAFLQNYSEATAGRLNPPSWTIAVEASFYVAVPVLGLLAARLVRRCSTPGGRRAVLAAACVALAVAGSAWLGWATLTGAGKTWSDTLPGRMGSFGAGMAVAVLVHGRRLSPRGAGALALAGVALVVAEAVVHGAMLGPRELRQATLDSVASTGFGLLIAAIALGRVHGTGILARGPLQWTGTVSYGLYLAHFPVIFALRGFDRWPEQLLPAFALTLGCSMAIATASWWLIEKPAIAWAHRRTPSRGRGRRPALAGAGAGD</sequence>
<dbReference type="InterPro" id="IPR050879">
    <property type="entry name" value="Acyltransferase_3"/>
</dbReference>
<accession>A0ABU4VHS5</accession>
<keyword evidence="5" id="KW-1185">Reference proteome</keyword>
<comment type="caution">
    <text evidence="4">The sequence shown here is derived from an EMBL/GenBank/DDBJ whole genome shotgun (WGS) entry which is preliminary data.</text>
</comment>
<dbReference type="RefSeq" id="WP_319953526.1">
    <property type="nucleotide sequence ID" value="NZ_JAXAVX010000002.1"/>
</dbReference>
<keyword evidence="2" id="KW-0812">Transmembrane</keyword>
<organism evidence="4 5">
    <name type="scientific">Patulibacter brassicae</name>
    <dbReference type="NCBI Taxonomy" id="1705717"/>
    <lineage>
        <taxon>Bacteria</taxon>
        <taxon>Bacillati</taxon>
        <taxon>Actinomycetota</taxon>
        <taxon>Thermoleophilia</taxon>
        <taxon>Solirubrobacterales</taxon>
        <taxon>Patulibacteraceae</taxon>
        <taxon>Patulibacter</taxon>
    </lineage>
</organism>
<feature type="transmembrane region" description="Helical" evidence="2">
    <location>
        <begin position="284"/>
        <end position="303"/>
    </location>
</feature>
<feature type="transmembrane region" description="Helical" evidence="2">
    <location>
        <begin position="343"/>
        <end position="366"/>
    </location>
</feature>
<feature type="transmembrane region" description="Helical" evidence="2">
    <location>
        <begin position="105"/>
        <end position="122"/>
    </location>
</feature>
<feature type="compositionally biased region" description="Basic residues" evidence="1">
    <location>
        <begin position="377"/>
        <end position="386"/>
    </location>
</feature>
<evidence type="ECO:0000256" key="1">
    <source>
        <dbReference type="SAM" id="MobiDB-lite"/>
    </source>
</evidence>
<keyword evidence="4" id="KW-0012">Acyltransferase</keyword>
<evidence type="ECO:0000313" key="5">
    <source>
        <dbReference type="Proteomes" id="UP001277761"/>
    </source>
</evidence>
<keyword evidence="2" id="KW-0472">Membrane</keyword>
<feature type="transmembrane region" description="Helical" evidence="2">
    <location>
        <begin position="162"/>
        <end position="179"/>
    </location>
</feature>
<feature type="transmembrane region" description="Helical" evidence="2">
    <location>
        <begin position="21"/>
        <end position="43"/>
    </location>
</feature>
<dbReference type="Pfam" id="PF01757">
    <property type="entry name" value="Acyl_transf_3"/>
    <property type="match status" value="1"/>
</dbReference>